<accession>A0A1X7J3J9</accession>
<dbReference type="AlphaFoldDB" id="A0A1X7J3J9"/>
<proteinExistence type="predicted"/>
<keyword evidence="2" id="KW-0472">Membrane</keyword>
<dbReference type="Proteomes" id="UP000193355">
    <property type="component" value="Unassembled WGS sequence"/>
</dbReference>
<dbReference type="EMBL" id="FXBB01000007">
    <property type="protein sequence ID" value="SMG21805.1"/>
    <property type="molecule type" value="Genomic_DNA"/>
</dbReference>
<dbReference type="RefSeq" id="WP_159448226.1">
    <property type="nucleotide sequence ID" value="NZ_FXBB01000007.1"/>
</dbReference>
<name>A0A1X7J3J9_9BACT</name>
<sequence>MTGIAGDLSLVIVAGLLGGSIARFLKQPLILGYILAGLLVGPYTGGATVSEIQNIEGISKNSHLSPLGEIVPPTPWPNRILDLPVPYEPPRRARPVPPRLGATSCRPIR</sequence>
<keyword evidence="4" id="KW-1185">Reference proteome</keyword>
<dbReference type="InterPro" id="IPR038770">
    <property type="entry name" value="Na+/solute_symporter_sf"/>
</dbReference>
<evidence type="ECO:0000256" key="1">
    <source>
        <dbReference type="SAM" id="MobiDB-lite"/>
    </source>
</evidence>
<evidence type="ECO:0000256" key="2">
    <source>
        <dbReference type="SAM" id="Phobius"/>
    </source>
</evidence>
<dbReference type="OrthoDB" id="2758at2"/>
<organism evidence="3 4">
    <name type="scientific">Dethiosulfovibrio salsuginis</name>
    <dbReference type="NCBI Taxonomy" id="561720"/>
    <lineage>
        <taxon>Bacteria</taxon>
        <taxon>Thermotogati</taxon>
        <taxon>Synergistota</taxon>
        <taxon>Synergistia</taxon>
        <taxon>Synergistales</taxon>
        <taxon>Dethiosulfovibrionaceae</taxon>
        <taxon>Dethiosulfovibrio</taxon>
    </lineage>
</organism>
<evidence type="ECO:0000313" key="3">
    <source>
        <dbReference type="EMBL" id="SMG21805.1"/>
    </source>
</evidence>
<feature type="transmembrane region" description="Helical" evidence="2">
    <location>
        <begin position="6"/>
        <end position="25"/>
    </location>
</feature>
<keyword evidence="2" id="KW-0812">Transmembrane</keyword>
<protein>
    <submittedName>
        <fullName evidence="3">Uncharacterized protein</fullName>
    </submittedName>
</protein>
<dbReference type="STRING" id="561720.SAMN06275492_10782"/>
<dbReference type="Gene3D" id="1.20.1530.20">
    <property type="match status" value="1"/>
</dbReference>
<feature type="region of interest" description="Disordered" evidence="1">
    <location>
        <begin position="90"/>
        <end position="109"/>
    </location>
</feature>
<feature type="non-terminal residue" evidence="3">
    <location>
        <position position="109"/>
    </location>
</feature>
<reference evidence="4" key="1">
    <citation type="submission" date="2017-04" db="EMBL/GenBank/DDBJ databases">
        <authorList>
            <person name="Varghese N."/>
            <person name="Submissions S."/>
        </authorList>
    </citation>
    <scope>NUCLEOTIDE SEQUENCE [LARGE SCALE GENOMIC DNA]</scope>
    <source>
        <strain evidence="4">USBA 82</strain>
    </source>
</reference>
<evidence type="ECO:0000313" key="4">
    <source>
        <dbReference type="Proteomes" id="UP000193355"/>
    </source>
</evidence>
<gene>
    <name evidence="3" type="ORF">SAMN06275492_10782</name>
</gene>
<keyword evidence="2" id="KW-1133">Transmembrane helix</keyword>